<comment type="caution">
    <text evidence="18">The sequence shown here is derived from an EMBL/GenBank/DDBJ whole genome shotgun (WGS) entry which is preliminary data.</text>
</comment>
<evidence type="ECO:0000313" key="19">
    <source>
        <dbReference type="Proteomes" id="UP000252519"/>
    </source>
</evidence>
<dbReference type="PANTHER" id="PTHR10851:SF0">
    <property type="entry name" value="PYRIDOXINE-5'-PHOSPHATE OXIDASE"/>
    <property type="match status" value="1"/>
</dbReference>
<evidence type="ECO:0000256" key="4">
    <source>
        <dbReference type="ARBA" id="ARBA00005037"/>
    </source>
</evidence>
<feature type="domain" description="Pyridoxamine 5'-phosphate oxidase N-terminal" evidence="16">
    <location>
        <begin position="88"/>
        <end position="201"/>
    </location>
</feature>
<evidence type="ECO:0000256" key="12">
    <source>
        <dbReference type="ARBA" id="ARBA00050530"/>
    </source>
</evidence>
<dbReference type="UniPathway" id="UPA01068">
    <property type="reaction ID" value="UER00304"/>
</dbReference>
<dbReference type="Proteomes" id="UP000252519">
    <property type="component" value="Unassembled WGS sequence"/>
</dbReference>
<keyword evidence="8" id="KW-0285">Flavoprotein</keyword>
<evidence type="ECO:0000256" key="8">
    <source>
        <dbReference type="ARBA" id="ARBA00022630"/>
    </source>
</evidence>
<dbReference type="SUPFAM" id="SSF50475">
    <property type="entry name" value="FMN-binding split barrel"/>
    <property type="match status" value="1"/>
</dbReference>
<dbReference type="PANTHER" id="PTHR10851">
    <property type="entry name" value="PYRIDOXINE-5-PHOSPHATE OXIDASE"/>
    <property type="match status" value="1"/>
</dbReference>
<evidence type="ECO:0000313" key="18">
    <source>
        <dbReference type="EMBL" id="RCN40982.1"/>
    </source>
</evidence>
<dbReference type="EMBL" id="JOJR01000255">
    <property type="protein sequence ID" value="RCN40982.1"/>
    <property type="molecule type" value="Genomic_DNA"/>
</dbReference>
<dbReference type="FunFam" id="2.30.110.10:FF:000020">
    <property type="entry name" value="PNPO isoform 11"/>
    <property type="match status" value="1"/>
</dbReference>
<evidence type="ECO:0000256" key="14">
    <source>
        <dbReference type="ARBA" id="ARBA00073441"/>
    </source>
</evidence>
<dbReference type="Pfam" id="PF01243">
    <property type="entry name" value="PNPOx_N"/>
    <property type="match status" value="1"/>
</dbReference>
<comment type="function">
    <text evidence="2">Catalyzes the oxidation of either pyridoxine 5'-phosphate (PNP) or pyridoxamine 5'-phosphate (PMP) into pyridoxal 5'-phosphate (PLP).</text>
</comment>
<evidence type="ECO:0000256" key="9">
    <source>
        <dbReference type="ARBA" id="ARBA00022643"/>
    </source>
</evidence>
<feature type="domain" description="Pyridoxine 5'-phosphate oxidase dimerisation C-terminal" evidence="17">
    <location>
        <begin position="225"/>
        <end position="265"/>
    </location>
</feature>
<sequence>MPVILLNHNHELDCYSVCTSTLQQGFIRSRAFSRCIRLAMGDAPLDIRGWRNPYLNKEEPVVLEENLPTRDPHKLFDIWFKKIAENKATTFEELNTCAFSTVGKNMRPSSRVVLLKSYSSDGFSFFTNYNSRKGKELEGNPFACMLFYWPRQHRQIRVEGKVEKLSNEAAVEYWNSRPLSSRIGSKSSEQSTVIPNRQFLIDKRKALEELAAKEGEGAITKPESWGGYILVPDYYEFWQGQSDRVHDRLEFRKSDDKWVMQRLSP</sequence>
<protein>
    <recommendedName>
        <fullName evidence="14">Pyridoxine-5'-phosphate oxidase</fullName>
        <ecNumber evidence="7">1.4.3.5</ecNumber>
    </recommendedName>
    <alternativeName>
        <fullName evidence="15">Pyridoxamine-phosphate oxidase</fullName>
    </alternativeName>
</protein>
<organism evidence="18 19">
    <name type="scientific">Ancylostoma caninum</name>
    <name type="common">Dog hookworm</name>
    <dbReference type="NCBI Taxonomy" id="29170"/>
    <lineage>
        <taxon>Eukaryota</taxon>
        <taxon>Metazoa</taxon>
        <taxon>Ecdysozoa</taxon>
        <taxon>Nematoda</taxon>
        <taxon>Chromadorea</taxon>
        <taxon>Rhabditida</taxon>
        <taxon>Rhabditina</taxon>
        <taxon>Rhabditomorpha</taxon>
        <taxon>Strongyloidea</taxon>
        <taxon>Ancylostomatidae</taxon>
        <taxon>Ancylostomatinae</taxon>
        <taxon>Ancylostoma</taxon>
    </lineage>
</organism>
<comment type="catalytic activity">
    <reaction evidence="13">
        <text>pyridoxine 5'-phosphate + O2 = pyridoxal 5'-phosphate + H2O2</text>
        <dbReference type="Rhea" id="RHEA:15149"/>
        <dbReference type="ChEBI" id="CHEBI:15379"/>
        <dbReference type="ChEBI" id="CHEBI:16240"/>
        <dbReference type="ChEBI" id="CHEBI:58589"/>
        <dbReference type="ChEBI" id="CHEBI:597326"/>
        <dbReference type="EC" id="1.4.3.5"/>
    </reaction>
    <physiologicalReaction direction="left-to-right" evidence="13">
        <dbReference type="Rhea" id="RHEA:15150"/>
    </physiologicalReaction>
</comment>
<keyword evidence="11" id="KW-0664">Pyridoxine biosynthesis</keyword>
<dbReference type="Pfam" id="PF10590">
    <property type="entry name" value="PNP_phzG_C"/>
    <property type="match status" value="1"/>
</dbReference>
<evidence type="ECO:0000256" key="2">
    <source>
        <dbReference type="ARBA" id="ARBA00003691"/>
    </source>
</evidence>
<comment type="pathway">
    <text evidence="3">Cofactor metabolism; pyridoxal 5'-phosphate salvage; pyridoxal 5'-phosphate from pyridoxamine 5'-phosphate: step 1/1.</text>
</comment>
<evidence type="ECO:0000256" key="11">
    <source>
        <dbReference type="ARBA" id="ARBA00023096"/>
    </source>
</evidence>
<dbReference type="EC" id="1.4.3.5" evidence="7"/>
<evidence type="ECO:0000256" key="6">
    <source>
        <dbReference type="ARBA" id="ARBA00011738"/>
    </source>
</evidence>
<dbReference type="InterPro" id="IPR000659">
    <property type="entry name" value="Pyridox_Oxase"/>
</dbReference>
<dbReference type="NCBIfam" id="NF004231">
    <property type="entry name" value="PRK05679.1"/>
    <property type="match status" value="1"/>
</dbReference>
<keyword evidence="10" id="KW-0560">Oxidoreductase</keyword>
<comment type="cofactor">
    <cofactor evidence="1">
        <name>FMN</name>
        <dbReference type="ChEBI" id="CHEBI:58210"/>
    </cofactor>
</comment>
<evidence type="ECO:0000256" key="13">
    <source>
        <dbReference type="ARBA" id="ARBA00052947"/>
    </source>
</evidence>
<proteinExistence type="inferred from homology"/>
<evidence type="ECO:0000256" key="10">
    <source>
        <dbReference type="ARBA" id="ARBA00023002"/>
    </source>
</evidence>
<comment type="subunit">
    <text evidence="6">Homodimer.</text>
</comment>
<evidence type="ECO:0000256" key="1">
    <source>
        <dbReference type="ARBA" id="ARBA00001917"/>
    </source>
</evidence>
<dbReference type="GO" id="GO:0010181">
    <property type="term" value="F:FMN binding"/>
    <property type="evidence" value="ECO:0007669"/>
    <property type="project" value="InterPro"/>
</dbReference>
<accession>A0A368G9F8</accession>
<keyword evidence="9" id="KW-0288">FMN</keyword>
<evidence type="ECO:0000256" key="7">
    <source>
        <dbReference type="ARBA" id="ARBA00012801"/>
    </source>
</evidence>
<dbReference type="PIRSF" id="PIRSF000190">
    <property type="entry name" value="Pyd_amn-ph_oxd"/>
    <property type="match status" value="1"/>
</dbReference>
<comment type="similarity">
    <text evidence="5">Belongs to the pyridoxamine 5'-phosphate oxidase family.</text>
</comment>
<dbReference type="GO" id="GO:0004733">
    <property type="term" value="F:pyridoxamine phosphate oxidase activity"/>
    <property type="evidence" value="ECO:0007669"/>
    <property type="project" value="UniProtKB-EC"/>
</dbReference>
<dbReference type="OrthoDB" id="303614at2759"/>
<evidence type="ECO:0000259" key="17">
    <source>
        <dbReference type="Pfam" id="PF10590"/>
    </source>
</evidence>
<gene>
    <name evidence="18" type="ORF">ANCCAN_13087</name>
</gene>
<dbReference type="NCBIfam" id="TIGR00558">
    <property type="entry name" value="pdxH"/>
    <property type="match status" value="1"/>
</dbReference>
<dbReference type="Gene3D" id="2.30.110.10">
    <property type="entry name" value="Electron Transport, Fmn-binding Protein, Chain A"/>
    <property type="match status" value="1"/>
</dbReference>
<dbReference type="STRING" id="29170.A0A368G9F8"/>
<comment type="pathway">
    <text evidence="4">Cofactor metabolism; pyridoxal 5'-phosphate salvage; pyridoxal 5'-phosphate from pyridoxine 5'-phosphate: step 1/1.</text>
</comment>
<dbReference type="InterPro" id="IPR011576">
    <property type="entry name" value="Pyridox_Oxase_N"/>
</dbReference>
<evidence type="ECO:0000259" key="16">
    <source>
        <dbReference type="Pfam" id="PF01243"/>
    </source>
</evidence>
<name>A0A368G9F8_ANCCA</name>
<reference evidence="18 19" key="1">
    <citation type="submission" date="2014-10" db="EMBL/GenBank/DDBJ databases">
        <title>Draft genome of the hookworm Ancylostoma caninum.</title>
        <authorList>
            <person name="Mitreva M."/>
        </authorList>
    </citation>
    <scope>NUCLEOTIDE SEQUENCE [LARGE SCALE GENOMIC DNA]</scope>
    <source>
        <strain evidence="18 19">Baltimore</strain>
    </source>
</reference>
<dbReference type="GO" id="GO:0008615">
    <property type="term" value="P:pyridoxine biosynthetic process"/>
    <property type="evidence" value="ECO:0007669"/>
    <property type="project" value="UniProtKB-KW"/>
</dbReference>
<evidence type="ECO:0000256" key="15">
    <source>
        <dbReference type="ARBA" id="ARBA00077914"/>
    </source>
</evidence>
<comment type="catalytic activity">
    <reaction evidence="12">
        <text>pyridoxamine 5'-phosphate + O2 + H2O = pyridoxal 5'-phosphate + H2O2 + NH4(+)</text>
        <dbReference type="Rhea" id="RHEA:15817"/>
        <dbReference type="ChEBI" id="CHEBI:15377"/>
        <dbReference type="ChEBI" id="CHEBI:15379"/>
        <dbReference type="ChEBI" id="CHEBI:16240"/>
        <dbReference type="ChEBI" id="CHEBI:28938"/>
        <dbReference type="ChEBI" id="CHEBI:58451"/>
        <dbReference type="ChEBI" id="CHEBI:597326"/>
        <dbReference type="EC" id="1.4.3.5"/>
    </reaction>
    <physiologicalReaction direction="left-to-right" evidence="12">
        <dbReference type="Rhea" id="RHEA:15818"/>
    </physiologicalReaction>
</comment>
<keyword evidence="19" id="KW-1185">Reference proteome</keyword>
<evidence type="ECO:0000256" key="3">
    <source>
        <dbReference type="ARBA" id="ARBA00004738"/>
    </source>
</evidence>
<dbReference type="AlphaFoldDB" id="A0A368G9F8"/>
<dbReference type="InterPro" id="IPR019576">
    <property type="entry name" value="Pyridoxamine_oxidase_dimer_C"/>
</dbReference>
<dbReference type="InterPro" id="IPR012349">
    <property type="entry name" value="Split_barrel_FMN-bd"/>
</dbReference>
<evidence type="ECO:0000256" key="5">
    <source>
        <dbReference type="ARBA" id="ARBA00007301"/>
    </source>
</evidence>
<dbReference type="PROSITE" id="PS01064">
    <property type="entry name" value="PYRIDOX_OXIDASE"/>
    <property type="match status" value="1"/>
</dbReference>
<dbReference type="InterPro" id="IPR019740">
    <property type="entry name" value="Pyridox_Oxase_CS"/>
</dbReference>